<keyword evidence="2" id="KW-0175">Coiled coil</keyword>
<comment type="caution">
    <text evidence="6">The sequence shown here is derived from an EMBL/GenBank/DDBJ whole genome shotgun (WGS) entry which is preliminary data.</text>
</comment>
<evidence type="ECO:0000256" key="4">
    <source>
        <dbReference type="SAM" id="Phobius"/>
    </source>
</evidence>
<keyword evidence="4" id="KW-0812">Transmembrane</keyword>
<dbReference type="InterPro" id="IPR051624">
    <property type="entry name" value="RMD1/Sad1-interacting"/>
</dbReference>
<protein>
    <recommendedName>
        <fullName evidence="5">DUF155 domain-containing protein</fullName>
    </recommendedName>
</protein>
<keyword evidence="4" id="KW-0472">Membrane</keyword>
<dbReference type="InterPro" id="IPR003734">
    <property type="entry name" value="DUF155"/>
</dbReference>
<evidence type="ECO:0000313" key="6">
    <source>
        <dbReference type="EMBL" id="KAK9822191.1"/>
    </source>
</evidence>
<evidence type="ECO:0000256" key="3">
    <source>
        <dbReference type="SAM" id="MobiDB-lite"/>
    </source>
</evidence>
<dbReference type="PANTHER" id="PTHR16255:SF1">
    <property type="entry name" value="REQUIRED FOR MEIOTIC NUCLEAR DIVISION PROTEIN 1 HOMOLOG"/>
    <property type="match status" value="1"/>
</dbReference>
<proteinExistence type="inferred from homology"/>
<feature type="domain" description="DUF155" evidence="5">
    <location>
        <begin position="175"/>
        <end position="351"/>
    </location>
</feature>
<gene>
    <name evidence="6" type="ORF">WJX81_000989</name>
</gene>
<reference evidence="6 7" key="1">
    <citation type="journal article" date="2024" name="Nat. Commun.">
        <title>Phylogenomics reveals the evolutionary origins of lichenization in chlorophyte algae.</title>
        <authorList>
            <person name="Puginier C."/>
            <person name="Libourel C."/>
            <person name="Otte J."/>
            <person name="Skaloud P."/>
            <person name="Haon M."/>
            <person name="Grisel S."/>
            <person name="Petersen M."/>
            <person name="Berrin J.G."/>
            <person name="Delaux P.M."/>
            <person name="Dal Grande F."/>
            <person name="Keller J."/>
        </authorList>
    </citation>
    <scope>NUCLEOTIDE SEQUENCE [LARGE SCALE GENOMIC DNA]</scope>
    <source>
        <strain evidence="6 7">SAG 245.80</strain>
    </source>
</reference>
<dbReference type="Pfam" id="PF02582">
    <property type="entry name" value="DUF155"/>
    <property type="match status" value="1"/>
</dbReference>
<keyword evidence="4" id="KW-1133">Transmembrane helix</keyword>
<organism evidence="6 7">
    <name type="scientific">Elliptochloris bilobata</name>
    <dbReference type="NCBI Taxonomy" id="381761"/>
    <lineage>
        <taxon>Eukaryota</taxon>
        <taxon>Viridiplantae</taxon>
        <taxon>Chlorophyta</taxon>
        <taxon>core chlorophytes</taxon>
        <taxon>Trebouxiophyceae</taxon>
        <taxon>Trebouxiophyceae incertae sedis</taxon>
        <taxon>Elliptochloris clade</taxon>
        <taxon>Elliptochloris</taxon>
    </lineage>
</organism>
<dbReference type="AlphaFoldDB" id="A0AAW1QL13"/>
<name>A0AAW1QL13_9CHLO</name>
<evidence type="ECO:0000256" key="2">
    <source>
        <dbReference type="SAM" id="Coils"/>
    </source>
</evidence>
<evidence type="ECO:0000256" key="1">
    <source>
        <dbReference type="ARBA" id="ARBA00008306"/>
    </source>
</evidence>
<feature type="transmembrane region" description="Helical" evidence="4">
    <location>
        <begin position="378"/>
        <end position="402"/>
    </location>
</feature>
<dbReference type="EMBL" id="JALJOU010000090">
    <property type="protein sequence ID" value="KAK9822191.1"/>
    <property type="molecule type" value="Genomic_DNA"/>
</dbReference>
<dbReference type="PANTHER" id="PTHR16255">
    <property type="entry name" value="REQUIRED FOR MEIOTIC NUCLEAR DIVISION PROTEIN 1 HOMOLOG"/>
    <property type="match status" value="1"/>
</dbReference>
<comment type="similarity">
    <text evidence="1">Belongs to the RMD1/sif2 family.</text>
</comment>
<evidence type="ECO:0000259" key="5">
    <source>
        <dbReference type="Pfam" id="PF02582"/>
    </source>
</evidence>
<accession>A0AAW1QL13</accession>
<feature type="coiled-coil region" evidence="2">
    <location>
        <begin position="340"/>
        <end position="367"/>
    </location>
</feature>
<keyword evidence="7" id="KW-1185">Reference proteome</keyword>
<sequence>MLQRQRSGKGDGYQPIRNTSPERLPKLGRHVSPGPEHTKRPQPQGAIPTRPLDRTQRVNQPTVNRTIAPGQASPGMRSKEKFISLPEELAEPAEQLERALSASVDVPQTLFEDIEAEPPSARGRITIYCLAESLDRKLLQRKLEERGSRFLLHKYPDVLYGQYSTPGAEHSSGDIFYFDYGCITFWGLSQKQEQDVLRNLVVPCMLDPLPGREVEVDEFQVHYTANEKPHIQNDTITINHRFVGDHLIKLSISHALSQSTKLCVFEERVIEIVASTKDLPEILASTGSVTMSRKAIAQLIGKVFIQKAAVNLLSTVLDTPEFFWSAPDSMQTLYKRVCEYMELDDRVEVLNNRFQVLQEMLDMLRNHQNNSHTARLEWIVIYLIVIEVIIGIFECLSIVGLVGKH</sequence>
<dbReference type="GO" id="GO:0005739">
    <property type="term" value="C:mitochondrion"/>
    <property type="evidence" value="ECO:0007669"/>
    <property type="project" value="UniProtKB-ARBA"/>
</dbReference>
<dbReference type="Proteomes" id="UP001445335">
    <property type="component" value="Unassembled WGS sequence"/>
</dbReference>
<feature type="region of interest" description="Disordered" evidence="3">
    <location>
        <begin position="1"/>
        <end position="77"/>
    </location>
</feature>
<evidence type="ECO:0000313" key="7">
    <source>
        <dbReference type="Proteomes" id="UP001445335"/>
    </source>
</evidence>